<reference evidence="2" key="1">
    <citation type="submission" date="2011-07" db="EMBL/GenBank/DDBJ databases">
        <authorList>
            <consortium name="Caenorhabditis brenneri Sequencing and Analysis Consortium"/>
            <person name="Wilson R.K."/>
        </authorList>
    </citation>
    <scope>NUCLEOTIDE SEQUENCE [LARGE SCALE GENOMIC DNA]</scope>
    <source>
        <strain evidence="2">PB2801</strain>
    </source>
</reference>
<dbReference type="AlphaFoldDB" id="G0P3E9"/>
<dbReference type="HOGENOM" id="CLU_2199289_0_0_1"/>
<keyword evidence="2" id="KW-1185">Reference proteome</keyword>
<organism evidence="2">
    <name type="scientific">Caenorhabditis brenneri</name>
    <name type="common">Nematode worm</name>
    <dbReference type="NCBI Taxonomy" id="135651"/>
    <lineage>
        <taxon>Eukaryota</taxon>
        <taxon>Metazoa</taxon>
        <taxon>Ecdysozoa</taxon>
        <taxon>Nematoda</taxon>
        <taxon>Chromadorea</taxon>
        <taxon>Rhabditida</taxon>
        <taxon>Rhabditina</taxon>
        <taxon>Rhabditomorpha</taxon>
        <taxon>Rhabditoidea</taxon>
        <taxon>Rhabditidae</taxon>
        <taxon>Peloderinae</taxon>
        <taxon>Caenorhabditis</taxon>
    </lineage>
</organism>
<dbReference type="InParanoid" id="G0P3E9"/>
<protein>
    <submittedName>
        <fullName evidence="1">Uncharacterized protein</fullName>
    </submittedName>
</protein>
<evidence type="ECO:0000313" key="2">
    <source>
        <dbReference type="Proteomes" id="UP000008068"/>
    </source>
</evidence>
<evidence type="ECO:0000313" key="1">
    <source>
        <dbReference type="EMBL" id="EGT43945.1"/>
    </source>
</evidence>
<sequence>MDLEVLQEIVNDGIYTSDDIDLTPRQIMDCTLLPDEEPSRNPRQEVFPCQKIIKVPYYELQICMKYFCGPTAAVMITNRYEDSDGFATVRFSTDYSDIWDHQFWPVEQ</sequence>
<gene>
    <name evidence="1" type="ORF">CAEBREN_29710</name>
</gene>
<accession>G0P3E9</accession>
<proteinExistence type="predicted"/>
<name>G0P3E9_CAEBE</name>
<dbReference type="Proteomes" id="UP000008068">
    <property type="component" value="Unassembled WGS sequence"/>
</dbReference>
<dbReference type="EMBL" id="GL380042">
    <property type="protein sequence ID" value="EGT43945.1"/>
    <property type="molecule type" value="Genomic_DNA"/>
</dbReference>